<dbReference type="Proteomes" id="UP000196386">
    <property type="component" value="Unassembled WGS sequence"/>
</dbReference>
<dbReference type="AlphaFoldDB" id="A0A1Y4MII2"/>
<proteinExistence type="predicted"/>
<comment type="caution">
    <text evidence="1">The sequence shown here is derived from an EMBL/GenBank/DDBJ whole genome shotgun (WGS) entry which is preliminary data.</text>
</comment>
<dbReference type="RefSeq" id="WP_087303615.1">
    <property type="nucleotide sequence ID" value="NZ_NFKP01000056.1"/>
</dbReference>
<evidence type="ECO:0000313" key="2">
    <source>
        <dbReference type="Proteomes" id="UP000196386"/>
    </source>
</evidence>
<accession>A0A1Y4MII2</accession>
<organism evidence="1 2">
    <name type="scientific">Anaerotruncus colihominis</name>
    <dbReference type="NCBI Taxonomy" id="169435"/>
    <lineage>
        <taxon>Bacteria</taxon>
        <taxon>Bacillati</taxon>
        <taxon>Bacillota</taxon>
        <taxon>Clostridia</taxon>
        <taxon>Eubacteriales</taxon>
        <taxon>Oscillospiraceae</taxon>
        <taxon>Anaerotruncus</taxon>
    </lineage>
</organism>
<sequence>MINQDLQRAIGQTAQIEPWEIISGYDFGCIFYANRKCNLDGDFCLEGPGCPYECHPSDSDRIRELVRAKKEGRIVLLPCKQGDTLWTFCTYPFAKVYKFNVTDISMLNGRTMLNTDLMGVVDATNVGKTVFLTREEAEKALEENRCGE</sequence>
<name>A0A1Y4MII2_9FIRM</name>
<reference evidence="2" key="1">
    <citation type="submission" date="2017-04" db="EMBL/GenBank/DDBJ databases">
        <title>Function of individual gut microbiota members based on whole genome sequencing of pure cultures obtained from chicken caecum.</title>
        <authorList>
            <person name="Medvecky M."/>
            <person name="Cejkova D."/>
            <person name="Polansky O."/>
            <person name="Karasova D."/>
            <person name="Kubasova T."/>
            <person name="Cizek A."/>
            <person name="Rychlik I."/>
        </authorList>
    </citation>
    <scope>NUCLEOTIDE SEQUENCE [LARGE SCALE GENOMIC DNA]</scope>
    <source>
        <strain evidence="2">An175</strain>
    </source>
</reference>
<protein>
    <submittedName>
        <fullName evidence="1">Uncharacterized protein</fullName>
    </submittedName>
</protein>
<evidence type="ECO:0000313" key="1">
    <source>
        <dbReference type="EMBL" id="OUP64057.1"/>
    </source>
</evidence>
<dbReference type="EMBL" id="NFKP01000056">
    <property type="protein sequence ID" value="OUP64057.1"/>
    <property type="molecule type" value="Genomic_DNA"/>
</dbReference>
<gene>
    <name evidence="1" type="ORF">B5F11_20330</name>
</gene>